<gene>
    <name evidence="1" type="ORF">SAMN05192550_2410</name>
</gene>
<dbReference type="EMBL" id="FNEO01000004">
    <property type="protein sequence ID" value="SDJ58742.1"/>
    <property type="molecule type" value="Genomic_DNA"/>
</dbReference>
<protein>
    <submittedName>
        <fullName evidence="1">Uncharacterized protein</fullName>
    </submittedName>
</protein>
<comment type="caution">
    <text evidence="1">The sequence shown here is derived from an EMBL/GenBank/DDBJ whole genome shotgun (WGS) entry which is preliminary data.</text>
</comment>
<proteinExistence type="predicted"/>
<reference evidence="1 2" key="1">
    <citation type="submission" date="2016-10" db="EMBL/GenBank/DDBJ databases">
        <authorList>
            <person name="Varghese N."/>
            <person name="Submissions S."/>
        </authorList>
    </citation>
    <scope>NUCLEOTIDE SEQUENCE [LARGE SCALE GENOMIC DNA]</scope>
    <source>
        <strain evidence="1 2">Gm-149</strain>
    </source>
</reference>
<dbReference type="RefSeq" id="WP_169817172.1">
    <property type="nucleotide sequence ID" value="NZ_BJVF01000015.1"/>
</dbReference>
<keyword evidence="2" id="KW-1185">Reference proteome</keyword>
<evidence type="ECO:0000313" key="1">
    <source>
        <dbReference type="EMBL" id="SDJ58742.1"/>
    </source>
</evidence>
<name>A0A1G8UY03_9FLAO</name>
<accession>A0A1G8UY03</accession>
<organism evidence="1 2">
    <name type="scientific">Flavobacterium glycines</name>
    <dbReference type="NCBI Taxonomy" id="551990"/>
    <lineage>
        <taxon>Bacteria</taxon>
        <taxon>Pseudomonadati</taxon>
        <taxon>Bacteroidota</taxon>
        <taxon>Flavobacteriia</taxon>
        <taxon>Flavobacteriales</taxon>
        <taxon>Flavobacteriaceae</taxon>
        <taxon>Flavobacterium</taxon>
    </lineage>
</organism>
<dbReference type="Proteomes" id="UP000182367">
    <property type="component" value="Unassembled WGS sequence"/>
</dbReference>
<sequence length="50" mass="5572">MIPPQTVIPLEDFSGSTVKNYKDNIKNILVRLTPGNPESMLTNGLFILKI</sequence>
<evidence type="ECO:0000313" key="2">
    <source>
        <dbReference type="Proteomes" id="UP000182367"/>
    </source>
</evidence>